<evidence type="ECO:0000313" key="5">
    <source>
        <dbReference type="Proteomes" id="UP000237718"/>
    </source>
</evidence>
<dbReference type="GO" id="GO:0072380">
    <property type="term" value="C:TRC complex"/>
    <property type="evidence" value="ECO:0007669"/>
    <property type="project" value="TreeGrafter"/>
</dbReference>
<feature type="repeat" description="TPR" evidence="3">
    <location>
        <begin position="126"/>
        <end position="159"/>
    </location>
</feature>
<dbReference type="AlphaFoldDB" id="A0A2T1APK8"/>
<dbReference type="InterPro" id="IPR019734">
    <property type="entry name" value="TPR_rpt"/>
</dbReference>
<comment type="caution">
    <text evidence="4">The sequence shown here is derived from an EMBL/GenBank/DDBJ whole genome shotgun (WGS) entry which is preliminary data.</text>
</comment>
<dbReference type="GO" id="GO:0060090">
    <property type="term" value="F:molecular adaptor activity"/>
    <property type="evidence" value="ECO:0007669"/>
    <property type="project" value="TreeGrafter"/>
</dbReference>
<dbReference type="SMART" id="SM00028">
    <property type="entry name" value="TPR"/>
    <property type="match status" value="3"/>
</dbReference>
<keyword evidence="2 3" id="KW-0802">TPR repeat</keyword>
<feature type="repeat" description="TPR" evidence="3">
    <location>
        <begin position="160"/>
        <end position="193"/>
    </location>
</feature>
<dbReference type="GO" id="GO:0006620">
    <property type="term" value="P:post-translational protein targeting to endoplasmic reticulum membrane"/>
    <property type="evidence" value="ECO:0007669"/>
    <property type="project" value="TreeGrafter"/>
</dbReference>
<gene>
    <name evidence="4" type="ORF">CLV89_101772</name>
</gene>
<evidence type="ECO:0000256" key="3">
    <source>
        <dbReference type="PROSITE-ProRule" id="PRU00339"/>
    </source>
</evidence>
<dbReference type="GO" id="GO:0016020">
    <property type="term" value="C:membrane"/>
    <property type="evidence" value="ECO:0007669"/>
    <property type="project" value="TreeGrafter"/>
</dbReference>
<name>A0A2T1APK8_TRISK</name>
<dbReference type="InterPro" id="IPR047150">
    <property type="entry name" value="SGT"/>
</dbReference>
<dbReference type="EMBL" id="PVUF01000001">
    <property type="protein sequence ID" value="PRZ50545.1"/>
    <property type="molecule type" value="Genomic_DNA"/>
</dbReference>
<keyword evidence="1" id="KW-0677">Repeat</keyword>
<dbReference type="Gene3D" id="1.25.40.10">
    <property type="entry name" value="Tetratricopeptide repeat domain"/>
    <property type="match status" value="1"/>
</dbReference>
<dbReference type="InterPro" id="IPR011990">
    <property type="entry name" value="TPR-like_helical_dom_sf"/>
</dbReference>
<proteinExistence type="predicted"/>
<dbReference type="PROSITE" id="PS50005">
    <property type="entry name" value="TPR"/>
    <property type="match status" value="2"/>
</dbReference>
<dbReference type="SUPFAM" id="SSF48452">
    <property type="entry name" value="TPR-like"/>
    <property type="match status" value="1"/>
</dbReference>
<dbReference type="Pfam" id="PF14559">
    <property type="entry name" value="TPR_19"/>
    <property type="match status" value="1"/>
</dbReference>
<dbReference type="Proteomes" id="UP000237718">
    <property type="component" value="Unassembled WGS sequence"/>
</dbReference>
<dbReference type="PANTHER" id="PTHR45831">
    <property type="entry name" value="LD24721P"/>
    <property type="match status" value="1"/>
</dbReference>
<organism evidence="4 5">
    <name type="scientific">Tritonibacter scottomollicae</name>
    <name type="common">Epibacterium scottomollicae</name>
    <dbReference type="NCBI Taxonomy" id="483013"/>
    <lineage>
        <taxon>Bacteria</taxon>
        <taxon>Pseudomonadati</taxon>
        <taxon>Pseudomonadota</taxon>
        <taxon>Alphaproteobacteria</taxon>
        <taxon>Rhodobacterales</taxon>
        <taxon>Paracoccaceae</taxon>
        <taxon>Tritonibacter</taxon>
    </lineage>
</organism>
<accession>A0A2T1APK8</accession>
<reference evidence="4 5" key="1">
    <citation type="submission" date="2018-03" db="EMBL/GenBank/DDBJ databases">
        <title>Genomic Encyclopedia of Archaeal and Bacterial Type Strains, Phase II (KMG-II): from individual species to whole genera.</title>
        <authorList>
            <person name="Goeker M."/>
        </authorList>
    </citation>
    <scope>NUCLEOTIDE SEQUENCE [LARGE SCALE GENOMIC DNA]</scope>
    <source>
        <strain evidence="4 5">DSM 25328</strain>
    </source>
</reference>
<sequence length="212" mass="23018">MVGALVFAPWTVTFQSMGRTCANLKAIVAAISLSVIPSLSSVVAAQTAAPVNLSSLGEDALLERLRDADPNDAAALERELQAVWSSSGSPSMDLLLRRGRDAMERQDWAAAIEHLTALTDHAPQFAEGWSERARAFFNAERYGPAVADLEQALALNPNDYNAIFALGQVFEFFGDAKRAYAAYERAKAIHPNHEEVTKAMDRLSVEVEGRAL</sequence>
<protein>
    <submittedName>
        <fullName evidence="4">Tetratricopeptide repeat protein</fullName>
    </submittedName>
</protein>
<evidence type="ECO:0000256" key="1">
    <source>
        <dbReference type="ARBA" id="ARBA00022737"/>
    </source>
</evidence>
<dbReference type="PANTHER" id="PTHR45831:SF2">
    <property type="entry name" value="LD24721P"/>
    <property type="match status" value="1"/>
</dbReference>
<evidence type="ECO:0000256" key="2">
    <source>
        <dbReference type="ARBA" id="ARBA00022803"/>
    </source>
</evidence>
<evidence type="ECO:0000313" key="4">
    <source>
        <dbReference type="EMBL" id="PRZ50545.1"/>
    </source>
</evidence>